<evidence type="ECO:0000313" key="3">
    <source>
        <dbReference type="Proteomes" id="UP000321058"/>
    </source>
</evidence>
<evidence type="ECO:0000313" key="2">
    <source>
        <dbReference type="EMBL" id="GEP53254.1"/>
    </source>
</evidence>
<accession>A0A512N2N8</accession>
<evidence type="ECO:0008006" key="4">
    <source>
        <dbReference type="Google" id="ProtNLM"/>
    </source>
</evidence>
<organism evidence="2 3">
    <name type="scientific">Reyranella soli</name>
    <dbReference type="NCBI Taxonomy" id="1230389"/>
    <lineage>
        <taxon>Bacteria</taxon>
        <taxon>Pseudomonadati</taxon>
        <taxon>Pseudomonadota</taxon>
        <taxon>Alphaproteobacteria</taxon>
        <taxon>Hyphomicrobiales</taxon>
        <taxon>Reyranellaceae</taxon>
        <taxon>Reyranella</taxon>
    </lineage>
</organism>
<feature type="chain" id="PRO_5022233490" description="DUF5666 domain-containing protein" evidence="1">
    <location>
        <begin position="25"/>
        <end position="193"/>
    </location>
</feature>
<dbReference type="EMBL" id="BKAJ01000004">
    <property type="protein sequence ID" value="GEP53254.1"/>
    <property type="molecule type" value="Genomic_DNA"/>
</dbReference>
<feature type="signal peptide" evidence="1">
    <location>
        <begin position="1"/>
        <end position="24"/>
    </location>
</feature>
<name>A0A512N2N8_9HYPH</name>
<proteinExistence type="predicted"/>
<dbReference type="OrthoDB" id="7375510at2"/>
<reference evidence="2 3" key="1">
    <citation type="submission" date="2019-07" db="EMBL/GenBank/DDBJ databases">
        <title>Whole genome shotgun sequence of Reyranella soli NBRC 108950.</title>
        <authorList>
            <person name="Hosoyama A."/>
            <person name="Uohara A."/>
            <person name="Ohji S."/>
            <person name="Ichikawa N."/>
        </authorList>
    </citation>
    <scope>NUCLEOTIDE SEQUENCE [LARGE SCALE GENOMIC DNA]</scope>
    <source>
        <strain evidence="2 3">NBRC 108950</strain>
    </source>
</reference>
<sequence>MLTRRILTAASMAGSMLAAGSAFAQGQPIVGISTVTTYSADARITAVDPNARTVSLAFTNGATAVRQVSPTVANFAQTKVGDMVSLAFEDRLTFVLSGPNTKTPRDRDTTVTVATGGGGSVAGASAGQAVANWWVTAVNPSAGTISLINPGGGEVRTYNVTTPEGRAQLPRVKPGDSVTAINSSVAVIAIMPK</sequence>
<gene>
    <name evidence="2" type="ORF">RSO01_04200</name>
</gene>
<dbReference type="RefSeq" id="WP_147145654.1">
    <property type="nucleotide sequence ID" value="NZ_BKAJ01000004.1"/>
</dbReference>
<dbReference type="Proteomes" id="UP000321058">
    <property type="component" value="Unassembled WGS sequence"/>
</dbReference>
<evidence type="ECO:0000256" key="1">
    <source>
        <dbReference type="SAM" id="SignalP"/>
    </source>
</evidence>
<keyword evidence="1" id="KW-0732">Signal</keyword>
<comment type="caution">
    <text evidence="2">The sequence shown here is derived from an EMBL/GenBank/DDBJ whole genome shotgun (WGS) entry which is preliminary data.</text>
</comment>
<dbReference type="AlphaFoldDB" id="A0A512N2N8"/>
<keyword evidence="3" id="KW-1185">Reference proteome</keyword>
<protein>
    <recommendedName>
        <fullName evidence="4">DUF5666 domain-containing protein</fullName>
    </recommendedName>
</protein>